<keyword evidence="1" id="KW-0472">Membrane</keyword>
<keyword evidence="1" id="KW-0812">Transmembrane</keyword>
<keyword evidence="1" id="KW-1133">Transmembrane helix</keyword>
<evidence type="ECO:0000313" key="3">
    <source>
        <dbReference type="Proteomes" id="UP000198999"/>
    </source>
</evidence>
<feature type="transmembrane region" description="Helical" evidence="1">
    <location>
        <begin position="80"/>
        <end position="97"/>
    </location>
</feature>
<feature type="transmembrane region" description="Helical" evidence="1">
    <location>
        <begin position="215"/>
        <end position="232"/>
    </location>
</feature>
<evidence type="ECO:0008006" key="4">
    <source>
        <dbReference type="Google" id="ProtNLM"/>
    </source>
</evidence>
<dbReference type="EMBL" id="FOFN01000001">
    <property type="protein sequence ID" value="SEP82122.1"/>
    <property type="molecule type" value="Genomic_DNA"/>
</dbReference>
<organism evidence="2 3">
    <name type="scientific">Hyunsoonleella jejuensis</name>
    <dbReference type="NCBI Taxonomy" id="419940"/>
    <lineage>
        <taxon>Bacteria</taxon>
        <taxon>Pseudomonadati</taxon>
        <taxon>Bacteroidota</taxon>
        <taxon>Flavobacteriia</taxon>
        <taxon>Flavobacteriales</taxon>
        <taxon>Flavobacteriaceae</taxon>
    </lineage>
</organism>
<proteinExistence type="predicted"/>
<feature type="transmembrane region" description="Helical" evidence="1">
    <location>
        <begin position="352"/>
        <end position="371"/>
    </location>
</feature>
<feature type="transmembrane region" description="Helical" evidence="1">
    <location>
        <begin position="33"/>
        <end position="50"/>
    </location>
</feature>
<dbReference type="STRING" id="419940.SAMN05421824_0406"/>
<keyword evidence="3" id="KW-1185">Reference proteome</keyword>
<name>A0A1H9AZA7_9FLAO</name>
<dbReference type="RefSeq" id="WP_092574721.1">
    <property type="nucleotide sequence ID" value="NZ_FOFN01000001.1"/>
</dbReference>
<sequence length="403" mass="47499">MKIKLGYLILLLQLVIVFLSEFLSRYIAFFSQATQLTFSIIFIALLIYIYKRKVKPKMVWIILLSLTIIVLGVFRNQFFINIFQLILVCSNFIFVFYMDKLDEQICKSLIKLIIIFCVSQLFFDLFFPKDSIDPLDRYSGTFVMANNKSRFLFFLLPYLFFLGKKNFYYGIIGKFFTISVIIFSAYLGFSNLGVLILLMSFVLGYIVKNIYKLSAIMFVIIYVIYTISFMAYEKRRPGTEYTAIQMNYERFFDTEIGVSAVYKYGYEQLKETYFLGVGYGNFTSRSGQIFDSEITENIPKQMIKKWQPLFENKSPYGLSSLFVLIVELGFFSMIPIFILLRWLHSIIKKAPFYLRVMVIYLFFIINYNPTFFEFNESILYLLTLIVVNKLNSFNEQKNIHSTS</sequence>
<protein>
    <recommendedName>
        <fullName evidence="4">O-Antigen ligase</fullName>
    </recommendedName>
</protein>
<gene>
    <name evidence="2" type="ORF">SAMN05421824_0406</name>
</gene>
<feature type="transmembrane region" description="Helical" evidence="1">
    <location>
        <begin position="57"/>
        <end position="74"/>
    </location>
</feature>
<reference evidence="2 3" key="1">
    <citation type="submission" date="2016-10" db="EMBL/GenBank/DDBJ databases">
        <authorList>
            <person name="de Groot N.N."/>
        </authorList>
    </citation>
    <scope>NUCLEOTIDE SEQUENCE [LARGE SCALE GENOMIC DNA]</scope>
    <source>
        <strain evidence="2 3">DSM 21035</strain>
    </source>
</reference>
<evidence type="ECO:0000256" key="1">
    <source>
        <dbReference type="SAM" id="Phobius"/>
    </source>
</evidence>
<evidence type="ECO:0000313" key="2">
    <source>
        <dbReference type="EMBL" id="SEP82122.1"/>
    </source>
</evidence>
<dbReference type="OrthoDB" id="9828615at2"/>
<dbReference type="Proteomes" id="UP000198999">
    <property type="component" value="Unassembled WGS sequence"/>
</dbReference>
<feature type="transmembrane region" description="Helical" evidence="1">
    <location>
        <begin position="192"/>
        <end position="208"/>
    </location>
</feature>
<feature type="transmembrane region" description="Helical" evidence="1">
    <location>
        <begin position="7"/>
        <end position="27"/>
    </location>
</feature>
<feature type="transmembrane region" description="Helical" evidence="1">
    <location>
        <begin position="316"/>
        <end position="340"/>
    </location>
</feature>
<dbReference type="AlphaFoldDB" id="A0A1H9AZA7"/>
<accession>A0A1H9AZA7</accession>